<evidence type="ECO:0000256" key="6">
    <source>
        <dbReference type="ARBA" id="ARBA00022692"/>
    </source>
</evidence>
<evidence type="ECO:0000313" key="12">
    <source>
        <dbReference type="EMBL" id="ASJ25441.1"/>
    </source>
</evidence>
<keyword evidence="4" id="KW-1003">Cell membrane</keyword>
<dbReference type="EMBL" id="CP022115">
    <property type="protein sequence ID" value="ASJ25441.1"/>
    <property type="molecule type" value="Genomic_DNA"/>
</dbReference>
<feature type="transmembrane region" description="Helical" evidence="11">
    <location>
        <begin position="361"/>
        <end position="378"/>
    </location>
</feature>
<reference evidence="13" key="1">
    <citation type="submission" date="2017-06" db="EMBL/GenBank/DDBJ databases">
        <title>Whole genome sequence of Laribacter hongkongensis LHGZ1.</title>
        <authorList>
            <person name="Chen D."/>
            <person name="Wu H."/>
            <person name="Chen J."/>
        </authorList>
    </citation>
    <scope>NUCLEOTIDE SEQUENCE [LARGE SCALE GENOMIC DNA]</scope>
    <source>
        <strain evidence="13">LHGZ1</strain>
    </source>
</reference>
<dbReference type="PANTHER" id="PTHR11101:SF65">
    <property type="entry name" value="LOW-AFFINITY INORGANIC PHOSPHATE TRANSPORTER PITA-RELATED"/>
    <property type="match status" value="1"/>
</dbReference>
<comment type="subcellular location">
    <subcellularLocation>
        <location evidence="1">Cell membrane</location>
        <topology evidence="1">Multi-pass membrane protein</topology>
    </subcellularLocation>
    <subcellularLocation>
        <location evidence="11">Membrane</location>
        <topology evidence="11">Multi-pass membrane protein</topology>
    </subcellularLocation>
</comment>
<evidence type="ECO:0000256" key="5">
    <source>
        <dbReference type="ARBA" id="ARBA00022592"/>
    </source>
</evidence>
<dbReference type="RefSeq" id="WP_088861301.1">
    <property type="nucleotide sequence ID" value="NZ_CP022115.1"/>
</dbReference>
<keyword evidence="5 11" id="KW-0592">Phosphate transport</keyword>
<feature type="transmembrane region" description="Helical" evidence="11">
    <location>
        <begin position="223"/>
        <end position="241"/>
    </location>
</feature>
<organism evidence="12 13">
    <name type="scientific">Laribacter hongkongensis</name>
    <dbReference type="NCBI Taxonomy" id="168471"/>
    <lineage>
        <taxon>Bacteria</taxon>
        <taxon>Pseudomonadati</taxon>
        <taxon>Pseudomonadota</taxon>
        <taxon>Betaproteobacteria</taxon>
        <taxon>Neisseriales</taxon>
        <taxon>Aquaspirillaceae</taxon>
        <taxon>Laribacter</taxon>
    </lineage>
</organism>
<proteinExistence type="inferred from homology"/>
<feature type="transmembrane region" description="Helical" evidence="11">
    <location>
        <begin position="122"/>
        <end position="143"/>
    </location>
</feature>
<keyword evidence="6 11" id="KW-0812">Transmembrane</keyword>
<evidence type="ECO:0000256" key="8">
    <source>
        <dbReference type="ARBA" id="ARBA00022989"/>
    </source>
</evidence>
<evidence type="ECO:0000256" key="9">
    <source>
        <dbReference type="ARBA" id="ARBA00023136"/>
    </source>
</evidence>
<dbReference type="GO" id="GO:0016020">
    <property type="term" value="C:membrane"/>
    <property type="evidence" value="ECO:0007669"/>
    <property type="project" value="UniProtKB-SubCell"/>
</dbReference>
<dbReference type="GO" id="GO:0035435">
    <property type="term" value="P:phosphate ion transmembrane transport"/>
    <property type="evidence" value="ECO:0007669"/>
    <property type="project" value="TreeGrafter"/>
</dbReference>
<feature type="transmembrane region" description="Helical" evidence="11">
    <location>
        <begin position="155"/>
        <end position="178"/>
    </location>
</feature>
<gene>
    <name evidence="12" type="ORF">LHGZ1_2610</name>
</gene>
<comment type="similarity">
    <text evidence="2">Belongs to the inorganic phosphate transporter (PiT) (TC 2.A.20) family. Pit subfamily.</text>
</comment>
<name>A0A248LLT7_9NEIS</name>
<evidence type="ECO:0000313" key="13">
    <source>
        <dbReference type="Proteomes" id="UP000197424"/>
    </source>
</evidence>
<sequence length="476" mass="49910">MAEFFAVMPGWTIALLLVALAAALFFEAINGFHDTSNAVAMTIYCRALSPMTAVVLSAAGNFAGILAGGLGVAFTILHILPVDLLLATDLLQSLILIGAILLGAIFWNFTSWWFGIPLSSTHSLVGAMLGVGAAHGWLVNGNWLEGVRWSEAGTIGLSLLVSPLLGLWLAVAGLRLWLAWQPHSPLQAVPQAGSQPPVAARWLLVSSALGVSLAHGSNDGQKGVGLIMLVLISIVPAQFAINPHASVAELAGTRQAVQQFEAFHAAYPAALARLVPPSAGVAEACPVVRAHEWSARLSRTLAQSPAVWPARTRQQVRQDLLCLNATVRQMQVQYAWPAEPAAQLSRMAGGLLLLTDYAPRWVMLAVALALGGGTLVGWRRVVRTVSERIGQQPLSYAQGVVAQTVGALSIGLASSLAMPVSTTHVVTSAVAGTVLARRGALQAGTVSAIVWAWVATLPVTMLVSGGLYLLAMRCLG</sequence>
<evidence type="ECO:0000256" key="1">
    <source>
        <dbReference type="ARBA" id="ARBA00004651"/>
    </source>
</evidence>
<evidence type="ECO:0000256" key="3">
    <source>
        <dbReference type="ARBA" id="ARBA00022448"/>
    </source>
</evidence>
<accession>A0A248LLT7</accession>
<keyword evidence="3 11" id="KW-0813">Transport</keyword>
<dbReference type="OrthoDB" id="9779554at2"/>
<dbReference type="GO" id="GO:0005315">
    <property type="term" value="F:phosphate transmembrane transporter activity"/>
    <property type="evidence" value="ECO:0007669"/>
    <property type="project" value="InterPro"/>
</dbReference>
<feature type="transmembrane region" description="Helical" evidence="11">
    <location>
        <begin position="94"/>
        <end position="116"/>
    </location>
</feature>
<evidence type="ECO:0000256" key="4">
    <source>
        <dbReference type="ARBA" id="ARBA00022475"/>
    </source>
</evidence>
<evidence type="ECO:0000256" key="2">
    <source>
        <dbReference type="ARBA" id="ARBA00005342"/>
    </source>
</evidence>
<evidence type="ECO:0000256" key="7">
    <source>
        <dbReference type="ARBA" id="ARBA00022847"/>
    </source>
</evidence>
<protein>
    <recommendedName>
        <fullName evidence="11">Phosphate transporter</fullName>
    </recommendedName>
</protein>
<dbReference type="Pfam" id="PF01384">
    <property type="entry name" value="PHO4"/>
    <property type="match status" value="1"/>
</dbReference>
<feature type="transmembrane region" description="Helical" evidence="11">
    <location>
        <begin position="448"/>
        <end position="471"/>
    </location>
</feature>
<evidence type="ECO:0000256" key="11">
    <source>
        <dbReference type="RuleBase" id="RU363058"/>
    </source>
</evidence>
<keyword evidence="8 11" id="KW-1133">Transmembrane helix</keyword>
<keyword evidence="9 11" id="KW-0472">Membrane</keyword>
<feature type="transmembrane region" description="Helical" evidence="11">
    <location>
        <begin position="399"/>
        <end position="418"/>
    </location>
</feature>
<dbReference type="Proteomes" id="UP000197424">
    <property type="component" value="Chromosome"/>
</dbReference>
<keyword evidence="7" id="KW-0769">Symport</keyword>
<evidence type="ECO:0000256" key="10">
    <source>
        <dbReference type="ARBA" id="ARBA00047348"/>
    </source>
</evidence>
<dbReference type="PANTHER" id="PTHR11101">
    <property type="entry name" value="PHOSPHATE TRANSPORTER"/>
    <property type="match status" value="1"/>
</dbReference>
<dbReference type="AlphaFoldDB" id="A0A248LLT7"/>
<feature type="transmembrane region" description="Helical" evidence="11">
    <location>
        <begin position="6"/>
        <end position="26"/>
    </location>
</feature>
<dbReference type="InterPro" id="IPR001204">
    <property type="entry name" value="Phos_transporter"/>
</dbReference>
<comment type="catalytic activity">
    <reaction evidence="10">
        <text>phosphate(in) + H(+)(in) = phosphate(out) + H(+)(out)</text>
        <dbReference type="Rhea" id="RHEA:29939"/>
        <dbReference type="ChEBI" id="CHEBI:15378"/>
        <dbReference type="ChEBI" id="CHEBI:43474"/>
    </reaction>
</comment>